<sequence length="301" mass="34517">MELLYKAQTRFLFHSHIKIKLSAFYEESIFDELFAILEHVDKKYNSYQAGSYFDIINKNSGSFVDVDEETIYILNQAITISDFFNGTYDITVMPLIRLWGFYKDEQRQIPSIKEIEDVKKLIDYRHIEINGKKVKIKKGQEIITGSFIKAYAVDRLTERMLELGINDAIINAGGSTIMAINNESHPRWQVMVRHPQTEEVLSKLNIANQAYSTSSQSKTFVSIDGKEYGHILNPITGFPSTNKQVGIISDNCMIGDMISTALFNESAEGFLKKIDLLSEHYNIKGFMLDSDNNIIYTQDFR</sequence>
<dbReference type="Pfam" id="PF02424">
    <property type="entry name" value="ApbE"/>
    <property type="match status" value="1"/>
</dbReference>
<organism evidence="12">
    <name type="scientific">uncultured Dysgonomonas sp</name>
    <dbReference type="NCBI Taxonomy" id="206096"/>
    <lineage>
        <taxon>Bacteria</taxon>
        <taxon>Pseudomonadati</taxon>
        <taxon>Bacteroidota</taxon>
        <taxon>Bacteroidia</taxon>
        <taxon>Bacteroidales</taxon>
        <taxon>Dysgonomonadaceae</taxon>
        <taxon>Dysgonomonas</taxon>
        <taxon>environmental samples</taxon>
    </lineage>
</organism>
<evidence type="ECO:0000256" key="1">
    <source>
        <dbReference type="ARBA" id="ARBA00011955"/>
    </source>
</evidence>
<comment type="catalytic activity">
    <reaction evidence="9 10">
        <text>L-threonyl-[protein] + FAD = FMN-L-threonyl-[protein] + AMP + H(+)</text>
        <dbReference type="Rhea" id="RHEA:36847"/>
        <dbReference type="Rhea" id="RHEA-COMP:11060"/>
        <dbReference type="Rhea" id="RHEA-COMP:11061"/>
        <dbReference type="ChEBI" id="CHEBI:15378"/>
        <dbReference type="ChEBI" id="CHEBI:30013"/>
        <dbReference type="ChEBI" id="CHEBI:57692"/>
        <dbReference type="ChEBI" id="CHEBI:74257"/>
        <dbReference type="ChEBI" id="CHEBI:456215"/>
        <dbReference type="EC" id="2.7.1.180"/>
    </reaction>
</comment>
<dbReference type="InterPro" id="IPR003374">
    <property type="entry name" value="ApbE-like_sf"/>
</dbReference>
<evidence type="ECO:0000256" key="10">
    <source>
        <dbReference type="PIRNR" id="PIRNR006268"/>
    </source>
</evidence>
<dbReference type="PIRSF" id="PIRSF006268">
    <property type="entry name" value="ApbE"/>
    <property type="match status" value="1"/>
</dbReference>
<proteinExistence type="inferred from homology"/>
<evidence type="ECO:0000256" key="4">
    <source>
        <dbReference type="ARBA" id="ARBA00022679"/>
    </source>
</evidence>
<evidence type="ECO:0000256" key="9">
    <source>
        <dbReference type="ARBA" id="ARBA00048540"/>
    </source>
</evidence>
<comment type="cofactor">
    <cofactor evidence="11">
        <name>Mg(2+)</name>
        <dbReference type="ChEBI" id="CHEBI:18420"/>
    </cofactor>
    <cofactor evidence="11">
        <name>Mn(2+)</name>
        <dbReference type="ChEBI" id="CHEBI:29035"/>
    </cofactor>
    <text evidence="11">Magnesium. Can also use manganese.</text>
</comment>
<dbReference type="PANTHER" id="PTHR30040">
    <property type="entry name" value="THIAMINE BIOSYNTHESIS LIPOPROTEIN APBE"/>
    <property type="match status" value="1"/>
</dbReference>
<dbReference type="EMBL" id="FLUL01000001">
    <property type="protein sequence ID" value="SBW08313.1"/>
    <property type="molecule type" value="Genomic_DNA"/>
</dbReference>
<keyword evidence="5 10" id="KW-0479">Metal-binding</keyword>
<name>A0A212K9E0_9BACT</name>
<dbReference type="SUPFAM" id="SSF143631">
    <property type="entry name" value="ApbE-like"/>
    <property type="match status" value="1"/>
</dbReference>
<protein>
    <recommendedName>
        <fullName evidence="2 10">FAD:protein FMN transferase</fullName>
        <ecNumber evidence="1 10">2.7.1.180</ecNumber>
    </recommendedName>
    <alternativeName>
        <fullName evidence="8 10">Flavin transferase</fullName>
    </alternativeName>
</protein>
<dbReference type="AlphaFoldDB" id="A0A212K9E0"/>
<dbReference type="GO" id="GO:0046872">
    <property type="term" value="F:metal ion binding"/>
    <property type="evidence" value="ECO:0007669"/>
    <property type="project" value="UniProtKB-UniRule"/>
</dbReference>
<dbReference type="Gene3D" id="3.10.520.10">
    <property type="entry name" value="ApbE-like domains"/>
    <property type="match status" value="1"/>
</dbReference>
<evidence type="ECO:0000256" key="7">
    <source>
        <dbReference type="ARBA" id="ARBA00022842"/>
    </source>
</evidence>
<evidence type="ECO:0000256" key="2">
    <source>
        <dbReference type="ARBA" id="ARBA00016337"/>
    </source>
</evidence>
<keyword evidence="7 10" id="KW-0460">Magnesium</keyword>
<evidence type="ECO:0000256" key="5">
    <source>
        <dbReference type="ARBA" id="ARBA00022723"/>
    </source>
</evidence>
<evidence type="ECO:0000256" key="3">
    <source>
        <dbReference type="ARBA" id="ARBA00022630"/>
    </source>
</evidence>
<accession>A0A212K9E0</accession>
<evidence type="ECO:0000256" key="11">
    <source>
        <dbReference type="PIRSR" id="PIRSR006268-2"/>
    </source>
</evidence>
<feature type="binding site" evidence="11">
    <location>
        <position position="260"/>
    </location>
    <ligand>
        <name>Mg(2+)</name>
        <dbReference type="ChEBI" id="CHEBI:18420"/>
    </ligand>
</feature>
<feature type="binding site" evidence="11">
    <location>
        <position position="256"/>
    </location>
    <ligand>
        <name>Mg(2+)</name>
        <dbReference type="ChEBI" id="CHEBI:18420"/>
    </ligand>
</feature>
<keyword evidence="6 10" id="KW-0274">FAD</keyword>
<keyword evidence="4 10" id="KW-0808">Transferase</keyword>
<feature type="binding site" evidence="11">
    <location>
        <position position="146"/>
    </location>
    <ligand>
        <name>Mg(2+)</name>
        <dbReference type="ChEBI" id="CHEBI:18420"/>
    </ligand>
</feature>
<evidence type="ECO:0000256" key="8">
    <source>
        <dbReference type="ARBA" id="ARBA00031306"/>
    </source>
</evidence>
<evidence type="ECO:0000256" key="6">
    <source>
        <dbReference type="ARBA" id="ARBA00022827"/>
    </source>
</evidence>
<dbReference type="PANTHER" id="PTHR30040:SF2">
    <property type="entry name" value="FAD:PROTEIN FMN TRANSFERASE"/>
    <property type="match status" value="1"/>
</dbReference>
<dbReference type="RefSeq" id="WP_296952056.1">
    <property type="nucleotide sequence ID" value="NZ_LT599021.1"/>
</dbReference>
<reference evidence="12" key="1">
    <citation type="submission" date="2016-04" db="EMBL/GenBank/DDBJ databases">
        <authorList>
            <person name="Evans L.H."/>
            <person name="Alamgir A."/>
            <person name="Owens N."/>
            <person name="Weber N.D."/>
            <person name="Virtaneva K."/>
            <person name="Barbian K."/>
            <person name="Babar A."/>
            <person name="Rosenke K."/>
        </authorList>
    </citation>
    <scope>NUCLEOTIDE SEQUENCE</scope>
    <source>
        <strain evidence="12">86-2</strain>
    </source>
</reference>
<dbReference type="EC" id="2.7.1.180" evidence="1 10"/>
<keyword evidence="3 10" id="KW-0285">Flavoprotein</keyword>
<gene>
    <name evidence="12" type="ORF">KL86DYS2_13343</name>
</gene>
<comment type="similarity">
    <text evidence="10">Belongs to the ApbE family.</text>
</comment>
<dbReference type="GO" id="GO:0016740">
    <property type="term" value="F:transferase activity"/>
    <property type="evidence" value="ECO:0007669"/>
    <property type="project" value="UniProtKB-UniRule"/>
</dbReference>
<dbReference type="InterPro" id="IPR024932">
    <property type="entry name" value="ApbE"/>
</dbReference>
<evidence type="ECO:0000313" key="12">
    <source>
        <dbReference type="EMBL" id="SBW08313.1"/>
    </source>
</evidence>